<gene>
    <name evidence="2" type="ORF">ATANTOWER_017479</name>
</gene>
<dbReference type="EMBL" id="JAHUTI010020031">
    <property type="protein sequence ID" value="MED6238334.1"/>
    <property type="molecule type" value="Genomic_DNA"/>
</dbReference>
<sequence>MKTSSTGENVSLMEIMAVFVKSNIPSCLFGEAMCVLGDFLLQHYSSVSNLANPISQQLFKDFLWHYWPFFVIFLKKQEEGGAERGARHAAQVSGVRTQTRDSCVED</sequence>
<accession>A0ABU7AKT4</accession>
<organism evidence="2 3">
    <name type="scientific">Ataeniobius toweri</name>
    <dbReference type="NCBI Taxonomy" id="208326"/>
    <lineage>
        <taxon>Eukaryota</taxon>
        <taxon>Metazoa</taxon>
        <taxon>Chordata</taxon>
        <taxon>Craniata</taxon>
        <taxon>Vertebrata</taxon>
        <taxon>Euteleostomi</taxon>
        <taxon>Actinopterygii</taxon>
        <taxon>Neopterygii</taxon>
        <taxon>Teleostei</taxon>
        <taxon>Neoteleostei</taxon>
        <taxon>Acanthomorphata</taxon>
        <taxon>Ovalentaria</taxon>
        <taxon>Atherinomorphae</taxon>
        <taxon>Cyprinodontiformes</taxon>
        <taxon>Goodeidae</taxon>
        <taxon>Ataeniobius</taxon>
    </lineage>
</organism>
<comment type="caution">
    <text evidence="2">The sequence shown here is derived from an EMBL/GenBank/DDBJ whole genome shotgun (WGS) entry which is preliminary data.</text>
</comment>
<proteinExistence type="predicted"/>
<keyword evidence="3" id="KW-1185">Reference proteome</keyword>
<name>A0ABU7AKT4_9TELE</name>
<dbReference type="Proteomes" id="UP001345963">
    <property type="component" value="Unassembled WGS sequence"/>
</dbReference>
<feature type="region of interest" description="Disordered" evidence="1">
    <location>
        <begin position="85"/>
        <end position="106"/>
    </location>
</feature>
<evidence type="ECO:0000313" key="3">
    <source>
        <dbReference type="Proteomes" id="UP001345963"/>
    </source>
</evidence>
<evidence type="ECO:0000313" key="2">
    <source>
        <dbReference type="EMBL" id="MED6238334.1"/>
    </source>
</evidence>
<reference evidence="2 3" key="1">
    <citation type="submission" date="2021-07" db="EMBL/GenBank/DDBJ databases">
        <authorList>
            <person name="Palmer J.M."/>
        </authorList>
    </citation>
    <scope>NUCLEOTIDE SEQUENCE [LARGE SCALE GENOMIC DNA]</scope>
    <source>
        <strain evidence="2 3">AT_MEX2019</strain>
        <tissue evidence="2">Muscle</tissue>
    </source>
</reference>
<protein>
    <submittedName>
        <fullName evidence="2">Uncharacterized protein</fullName>
    </submittedName>
</protein>
<evidence type="ECO:0000256" key="1">
    <source>
        <dbReference type="SAM" id="MobiDB-lite"/>
    </source>
</evidence>